<dbReference type="InterPro" id="IPR005950">
    <property type="entry name" value="ModA"/>
</dbReference>
<protein>
    <submittedName>
        <fullName evidence="5">Molybdate ABC transporter substrate-binding protein</fullName>
    </submittedName>
</protein>
<proteinExistence type="inferred from homology"/>
<reference evidence="5 6" key="1">
    <citation type="submission" date="2024-10" db="EMBL/GenBank/DDBJ databases">
        <authorList>
            <person name="Yibar A."/>
            <person name="Saticioglu I.B."/>
            <person name="Duman M."/>
            <person name="Ajmi N."/>
            <person name="Gurler F."/>
            <person name="Ay H."/>
            <person name="Onuk E."/>
            <person name="Guler S."/>
            <person name="Romalde J.L."/>
        </authorList>
    </citation>
    <scope>NUCLEOTIDE SEQUENCE [LARGE SCALE GENOMIC DNA]</scope>
    <source>
        <strain evidence="5 6">14-MA-B</strain>
    </source>
</reference>
<keyword evidence="2" id="KW-0479">Metal-binding</keyword>
<dbReference type="InterPro" id="IPR050682">
    <property type="entry name" value="ModA/WtpA"/>
</dbReference>
<accession>A0ABW7IY13</accession>
<gene>
    <name evidence="5" type="primary">modA</name>
    <name evidence="5" type="ORF">ACGRQ9_13835</name>
</gene>
<evidence type="ECO:0000313" key="5">
    <source>
        <dbReference type="EMBL" id="MFH0266524.1"/>
    </source>
</evidence>
<dbReference type="Proteomes" id="UP001607151">
    <property type="component" value="Unassembled WGS sequence"/>
</dbReference>
<dbReference type="NCBIfam" id="NF007958">
    <property type="entry name" value="PRK10677.1"/>
    <property type="match status" value="1"/>
</dbReference>
<dbReference type="EMBL" id="JBIHSN010000003">
    <property type="protein sequence ID" value="MFH0266524.1"/>
    <property type="molecule type" value="Genomic_DNA"/>
</dbReference>
<evidence type="ECO:0000256" key="3">
    <source>
        <dbReference type="ARBA" id="ARBA00022729"/>
    </source>
</evidence>
<evidence type="ECO:0000313" key="6">
    <source>
        <dbReference type="Proteomes" id="UP001607151"/>
    </source>
</evidence>
<sequence length="264" mass="28667">MKKPFTKKAYMKKLALYTLGLSALCSSLSVFAAEINVYAASSMTDVIKELGQKYQAETGDTIVPVFAGSSTLARQIEQGAPADVFISANPKWMIYLEDQGMTTKDQVTDLVGNSLVLIGSEEVKSAQVDAGTFKELPKLLGEHRLAVGEPQSVPAGMYAKESLENMGLWSELASKTAPSNNVRITMSLVERGEAPFGIVYKTDALMSQKVSIIQTFPESTHSPIIYPAVALNDKPTSQAFFNFLKSQQASDTFIKYGFTPLVAQ</sequence>
<keyword evidence="3 4" id="KW-0732">Signal</keyword>
<dbReference type="Gene3D" id="3.40.190.10">
    <property type="entry name" value="Periplasmic binding protein-like II"/>
    <property type="match status" value="2"/>
</dbReference>
<dbReference type="NCBIfam" id="TIGR01256">
    <property type="entry name" value="modA"/>
    <property type="match status" value="1"/>
</dbReference>
<feature type="chain" id="PRO_5047070814" evidence="4">
    <location>
        <begin position="33"/>
        <end position="264"/>
    </location>
</feature>
<feature type="signal peptide" evidence="4">
    <location>
        <begin position="1"/>
        <end position="32"/>
    </location>
</feature>
<dbReference type="SUPFAM" id="SSF53850">
    <property type="entry name" value="Periplasmic binding protein-like II"/>
    <property type="match status" value="1"/>
</dbReference>
<evidence type="ECO:0000256" key="1">
    <source>
        <dbReference type="ARBA" id="ARBA00009175"/>
    </source>
</evidence>
<evidence type="ECO:0000256" key="4">
    <source>
        <dbReference type="SAM" id="SignalP"/>
    </source>
</evidence>
<evidence type="ECO:0000256" key="2">
    <source>
        <dbReference type="ARBA" id="ARBA00022723"/>
    </source>
</evidence>
<name>A0ABW7IY13_9VIBR</name>
<dbReference type="PIRSF" id="PIRSF004846">
    <property type="entry name" value="ModA"/>
    <property type="match status" value="1"/>
</dbReference>
<organism evidence="5 6">
    <name type="scientific">Vibrio rumoiensis</name>
    <dbReference type="NCBI Taxonomy" id="76258"/>
    <lineage>
        <taxon>Bacteria</taxon>
        <taxon>Pseudomonadati</taxon>
        <taxon>Pseudomonadota</taxon>
        <taxon>Gammaproteobacteria</taxon>
        <taxon>Vibrionales</taxon>
        <taxon>Vibrionaceae</taxon>
        <taxon>Vibrio</taxon>
    </lineage>
</organism>
<comment type="similarity">
    <text evidence="1">Belongs to the bacterial solute-binding protein ModA family.</text>
</comment>
<dbReference type="RefSeq" id="WP_394608257.1">
    <property type="nucleotide sequence ID" value="NZ_JBIHSN010000003.1"/>
</dbReference>
<dbReference type="PANTHER" id="PTHR30632">
    <property type="entry name" value="MOLYBDATE-BINDING PERIPLASMIC PROTEIN"/>
    <property type="match status" value="1"/>
</dbReference>
<comment type="caution">
    <text evidence="5">The sequence shown here is derived from an EMBL/GenBank/DDBJ whole genome shotgun (WGS) entry which is preliminary data.</text>
</comment>
<dbReference type="PANTHER" id="PTHR30632:SF17">
    <property type="entry name" value="MOLYBDATE-BINDING PROTEIN MODA"/>
    <property type="match status" value="1"/>
</dbReference>
<dbReference type="Pfam" id="PF13531">
    <property type="entry name" value="SBP_bac_11"/>
    <property type="match status" value="1"/>
</dbReference>
<keyword evidence="6" id="KW-1185">Reference proteome</keyword>